<gene>
    <name evidence="2" type="ORF">GIB67_020060</name>
</gene>
<evidence type="ECO:0000313" key="2">
    <source>
        <dbReference type="EMBL" id="KAF6136738.1"/>
    </source>
</evidence>
<dbReference type="PANTHER" id="PTHR33018:SF34">
    <property type="entry name" value="OS02G0472350 PROTEIN"/>
    <property type="match status" value="1"/>
</dbReference>
<evidence type="ECO:0000256" key="1">
    <source>
        <dbReference type="SAM" id="MobiDB-lite"/>
    </source>
</evidence>
<sequence length="366" mass="40819">MDAQSLHESNMMVTGGDGDSSSSPPTVGGKRGRSCGPTMLLNGEKKFVSVNYLGQPNKGDQNHHDLVTTLGVQTRTHIPIIYADIKAVSRDNIKNIMNHLEGSFNMSDVSREYLRDRIIAVWRNFKSYLHTKYVKGKNPTVVKAGVAPEFVNIDDWCTFVNYCNSATFQDNQNSANRKKLEASACVGRNNMAVIWHNIEKIRQCERLNPKTKISSVDDSIAKTIDKDRKGRMIALGTGVCPIILKKAKHLLKQNEDLRNTNLELTDEIKAERTYTILCGSSVEISMLVKVKTQVFEFKGMMMDIAEKVLCSVRFSGRGVCDVKSLVSIDVPISKIGVLFNFHELWVSGDKEEETAMAFLLILPAGK</sequence>
<dbReference type="Proteomes" id="UP000541444">
    <property type="component" value="Unassembled WGS sequence"/>
</dbReference>
<dbReference type="OrthoDB" id="1287670at2759"/>
<protein>
    <submittedName>
        <fullName evidence="2">Uncharacterized protein</fullName>
    </submittedName>
</protein>
<dbReference type="EMBL" id="JACGCM010002681">
    <property type="protein sequence ID" value="KAF6136738.1"/>
    <property type="molecule type" value="Genomic_DNA"/>
</dbReference>
<reference evidence="2 3" key="1">
    <citation type="journal article" date="2020" name="IScience">
        <title>Genome Sequencing of the Endangered Kingdonia uniflora (Circaeasteraceae, Ranunculales) Reveals Potential Mechanisms of Evolutionary Specialization.</title>
        <authorList>
            <person name="Sun Y."/>
            <person name="Deng T."/>
            <person name="Zhang A."/>
            <person name="Moore M.J."/>
            <person name="Landis J.B."/>
            <person name="Lin N."/>
            <person name="Zhang H."/>
            <person name="Zhang X."/>
            <person name="Huang J."/>
            <person name="Zhang X."/>
            <person name="Sun H."/>
            <person name="Wang H."/>
        </authorList>
    </citation>
    <scope>NUCLEOTIDE SEQUENCE [LARGE SCALE GENOMIC DNA]</scope>
    <source>
        <strain evidence="2">TB1705</strain>
        <tissue evidence="2">Leaf</tissue>
    </source>
</reference>
<evidence type="ECO:0000313" key="3">
    <source>
        <dbReference type="Proteomes" id="UP000541444"/>
    </source>
</evidence>
<comment type="caution">
    <text evidence="2">The sequence shown here is derived from an EMBL/GenBank/DDBJ whole genome shotgun (WGS) entry which is preliminary data.</text>
</comment>
<keyword evidence="3" id="KW-1185">Reference proteome</keyword>
<name>A0A7J7L2G2_9MAGN</name>
<organism evidence="2 3">
    <name type="scientific">Kingdonia uniflora</name>
    <dbReference type="NCBI Taxonomy" id="39325"/>
    <lineage>
        <taxon>Eukaryota</taxon>
        <taxon>Viridiplantae</taxon>
        <taxon>Streptophyta</taxon>
        <taxon>Embryophyta</taxon>
        <taxon>Tracheophyta</taxon>
        <taxon>Spermatophyta</taxon>
        <taxon>Magnoliopsida</taxon>
        <taxon>Ranunculales</taxon>
        <taxon>Circaeasteraceae</taxon>
        <taxon>Kingdonia</taxon>
    </lineage>
</organism>
<proteinExistence type="predicted"/>
<feature type="region of interest" description="Disordered" evidence="1">
    <location>
        <begin position="1"/>
        <end position="35"/>
    </location>
</feature>
<feature type="compositionally biased region" description="Polar residues" evidence="1">
    <location>
        <begin position="1"/>
        <end position="12"/>
    </location>
</feature>
<dbReference type="PANTHER" id="PTHR33018">
    <property type="entry name" value="OS10G0338966 PROTEIN-RELATED"/>
    <property type="match status" value="1"/>
</dbReference>
<feature type="compositionally biased region" description="Low complexity" evidence="1">
    <location>
        <begin position="19"/>
        <end position="28"/>
    </location>
</feature>
<accession>A0A7J7L2G2</accession>
<dbReference type="AlphaFoldDB" id="A0A7J7L2G2"/>